<dbReference type="EMBL" id="VJMH01005159">
    <property type="protein sequence ID" value="KAF0699713.1"/>
    <property type="molecule type" value="Genomic_DNA"/>
</dbReference>
<evidence type="ECO:0000313" key="1">
    <source>
        <dbReference type="EMBL" id="KAF0699713.1"/>
    </source>
</evidence>
<dbReference type="InterPro" id="IPR051030">
    <property type="entry name" value="Vitamin_B12-ABC_binding"/>
</dbReference>
<gene>
    <name evidence="2" type="primary">Aste57867_9727</name>
    <name evidence="1" type="ORF">As57867_009689</name>
    <name evidence="2" type="ORF">ASTE57867_9727</name>
</gene>
<dbReference type="SUPFAM" id="SSF53807">
    <property type="entry name" value="Helical backbone' metal receptor"/>
    <property type="match status" value="1"/>
</dbReference>
<dbReference type="AlphaFoldDB" id="A0A485KNZ5"/>
<dbReference type="OrthoDB" id="274765at2759"/>
<dbReference type="PANTHER" id="PTHR42860">
    <property type="entry name" value="VITAMIN B12-BINDING PROTEIN"/>
    <property type="match status" value="1"/>
</dbReference>
<protein>
    <submittedName>
        <fullName evidence="2">Aste57867_9727 protein</fullName>
    </submittedName>
</protein>
<accession>A0A485KNZ5</accession>
<keyword evidence="3" id="KW-1185">Reference proteome</keyword>
<organism evidence="2 3">
    <name type="scientific">Aphanomyces stellatus</name>
    <dbReference type="NCBI Taxonomy" id="120398"/>
    <lineage>
        <taxon>Eukaryota</taxon>
        <taxon>Sar</taxon>
        <taxon>Stramenopiles</taxon>
        <taxon>Oomycota</taxon>
        <taxon>Saprolegniomycetes</taxon>
        <taxon>Saprolegniales</taxon>
        <taxon>Verrucalvaceae</taxon>
        <taxon>Aphanomyces</taxon>
    </lineage>
</organism>
<name>A0A485KNZ5_9STRA</name>
<dbReference type="PANTHER" id="PTHR42860:SF1">
    <property type="entry name" value="VITAMIN B12-BINDING PROTEIN"/>
    <property type="match status" value="1"/>
</dbReference>
<dbReference type="EMBL" id="CAADRA010005180">
    <property type="protein sequence ID" value="VFT86606.1"/>
    <property type="molecule type" value="Genomic_DNA"/>
</dbReference>
<dbReference type="Proteomes" id="UP000332933">
    <property type="component" value="Unassembled WGS sequence"/>
</dbReference>
<sequence>MVLRIVSLLPSATELLHFLLVRINAQYPPESPAAVLVGRSHECDWPPEYASLPVLTASRIKGTSCADIDRQVRDELAAGMSLYSVDTATLLALQPDLVVTQSLCQICTVNYAQVAALLEVIEPRPRIVDTNPGCIQDVLMDIQRLADAMGESGVGRDLVLDLQTRLDAALLHVTHPTGLKIGFLEWTDPLFCGGHWTPQLIEMAGALHPLNPTRGLHQGAPPSRMIPAYDFVAMDPDIIIVAPCGMEMPPTETETAAL</sequence>
<proteinExistence type="predicted"/>
<reference evidence="2 3" key="1">
    <citation type="submission" date="2019-03" db="EMBL/GenBank/DDBJ databases">
        <authorList>
            <person name="Gaulin E."/>
            <person name="Dumas B."/>
        </authorList>
    </citation>
    <scope>NUCLEOTIDE SEQUENCE [LARGE SCALE GENOMIC DNA]</scope>
    <source>
        <strain evidence="2">CBS 568.67</strain>
    </source>
</reference>
<evidence type="ECO:0000313" key="2">
    <source>
        <dbReference type="EMBL" id="VFT86606.1"/>
    </source>
</evidence>
<dbReference type="Gene3D" id="3.40.50.1980">
    <property type="entry name" value="Nitrogenase molybdenum iron protein domain"/>
    <property type="match status" value="2"/>
</dbReference>
<evidence type="ECO:0000313" key="3">
    <source>
        <dbReference type="Proteomes" id="UP000332933"/>
    </source>
</evidence>
<reference evidence="1" key="2">
    <citation type="submission" date="2019-06" db="EMBL/GenBank/DDBJ databases">
        <title>Genomics analysis of Aphanomyces spp. identifies a new class of oomycete effector associated with host adaptation.</title>
        <authorList>
            <person name="Gaulin E."/>
        </authorList>
    </citation>
    <scope>NUCLEOTIDE SEQUENCE</scope>
    <source>
        <strain evidence="1">CBS 578.67</strain>
    </source>
</reference>